<comment type="caution">
    <text evidence="2">The sequence shown here is derived from an EMBL/GenBank/DDBJ whole genome shotgun (WGS) entry which is preliminary data.</text>
</comment>
<keyword evidence="3" id="KW-1185">Reference proteome</keyword>
<keyword evidence="1" id="KW-0812">Transmembrane</keyword>
<dbReference type="AlphaFoldDB" id="A0A4Z1E0S7"/>
<feature type="transmembrane region" description="Helical" evidence="1">
    <location>
        <begin position="356"/>
        <end position="381"/>
    </location>
</feature>
<keyword evidence="1" id="KW-0472">Membrane</keyword>
<dbReference type="OrthoDB" id="3322395at2"/>
<feature type="transmembrane region" description="Helical" evidence="1">
    <location>
        <begin position="111"/>
        <end position="129"/>
    </location>
</feature>
<feature type="transmembrane region" description="Helical" evidence="1">
    <location>
        <begin position="273"/>
        <end position="294"/>
    </location>
</feature>
<feature type="transmembrane region" description="Helical" evidence="1">
    <location>
        <begin position="406"/>
        <end position="430"/>
    </location>
</feature>
<feature type="transmembrane region" description="Helical" evidence="1">
    <location>
        <begin position="221"/>
        <end position="239"/>
    </location>
</feature>
<feature type="transmembrane region" description="Helical" evidence="1">
    <location>
        <begin position="161"/>
        <end position="183"/>
    </location>
</feature>
<organism evidence="2 3">
    <name type="scientific">Serinibacter arcticus</name>
    <dbReference type="NCBI Taxonomy" id="1655435"/>
    <lineage>
        <taxon>Bacteria</taxon>
        <taxon>Bacillati</taxon>
        <taxon>Actinomycetota</taxon>
        <taxon>Actinomycetes</taxon>
        <taxon>Micrococcales</taxon>
        <taxon>Beutenbergiaceae</taxon>
        <taxon>Serinibacter</taxon>
    </lineage>
</organism>
<sequence length="453" mass="47808">MIVPPRPEAPVAAPAPPITAAVAVRAIGREARDLLVLTARLLGRYWLVLIGIASVGAAAAYWIQSLAVIVSRTSAIGGVLVFALIPGAAFVTAVGMLVLMGRLTDSTRRSAAAALSTFASALLLFLVLYEQNGQLTEDTRSYYYETTMEAIFAEEDSSARIPLTISFSIAAIIVTALIVRSIGASVLERRERREDEGTHAPGRGRGLGIGVLRVLVSYSELVWVALSITLVVAVGNALGDWWDSRLAVHAVSDAWASLRWPDVTGLVGAGGRFLGVAGSIVIAGIVVPTAWLALGTILYGTRRGASSVVALRAAETTASLGSRVKIARASDQLTDVARLQRSWSSLVRPTSRWGPLGGAVGLVLVRGWLPIGVFCVLFTILAQADYAVWWLADLVLPTVAATDWTAIYPLVAAVGLIAVQVLTLALVAAGTEVTMRRLGMPSVLRPTQASKDQ</sequence>
<dbReference type="EMBL" id="RHPJ01000002">
    <property type="protein sequence ID" value="TGO05446.1"/>
    <property type="molecule type" value="Genomic_DNA"/>
</dbReference>
<evidence type="ECO:0000256" key="1">
    <source>
        <dbReference type="SAM" id="Phobius"/>
    </source>
</evidence>
<evidence type="ECO:0000313" key="3">
    <source>
        <dbReference type="Proteomes" id="UP000297318"/>
    </source>
</evidence>
<feature type="transmembrane region" description="Helical" evidence="1">
    <location>
        <begin position="45"/>
        <end position="63"/>
    </location>
</feature>
<gene>
    <name evidence="2" type="ORF">SERN_1450</name>
</gene>
<feature type="transmembrane region" description="Helical" evidence="1">
    <location>
        <begin position="75"/>
        <end position="99"/>
    </location>
</feature>
<reference evidence="2 3" key="1">
    <citation type="submission" date="2018-11" db="EMBL/GenBank/DDBJ databases">
        <title>Complete genome sequencing of the Actinobacteria Serinibacter sp. K3-2.</title>
        <authorList>
            <person name="Rakitin A.L."/>
            <person name="Beletsky A.V."/>
            <person name="Mardanov A.V."/>
            <person name="Ravin N.V."/>
            <person name="Gromova A.S."/>
            <person name="Filippova S.N."/>
            <person name="Gal'Chenko V.F."/>
        </authorList>
    </citation>
    <scope>NUCLEOTIDE SEQUENCE [LARGE SCALE GENOMIC DNA]</scope>
    <source>
        <strain evidence="2 3">K3-2</strain>
    </source>
</reference>
<evidence type="ECO:0000313" key="2">
    <source>
        <dbReference type="EMBL" id="TGO05446.1"/>
    </source>
</evidence>
<dbReference type="Proteomes" id="UP000297318">
    <property type="component" value="Unassembled WGS sequence"/>
</dbReference>
<keyword evidence="1" id="KW-1133">Transmembrane helix</keyword>
<protein>
    <submittedName>
        <fullName evidence="2">Uncharacterized protein</fullName>
    </submittedName>
</protein>
<name>A0A4Z1E0S7_9MICO</name>
<proteinExistence type="predicted"/>
<dbReference type="RefSeq" id="WP_135849450.1">
    <property type="nucleotide sequence ID" value="NZ_RHPJ01000002.1"/>
</dbReference>
<accession>A0A4Z1E0S7</accession>